<evidence type="ECO:0000313" key="2">
    <source>
        <dbReference type="Proteomes" id="UP000499080"/>
    </source>
</evidence>
<keyword evidence="2" id="KW-1185">Reference proteome</keyword>
<dbReference type="InterPro" id="IPR023247">
    <property type="entry name" value="IC97/Dnai7-like"/>
</dbReference>
<dbReference type="GO" id="GO:0048487">
    <property type="term" value="F:beta-tubulin binding"/>
    <property type="evidence" value="ECO:0007669"/>
    <property type="project" value="TreeGrafter"/>
</dbReference>
<name>A0A4Y2FU96_ARAVE</name>
<dbReference type="PANTHER" id="PTHR20929">
    <property type="entry name" value="LUNG ADENOMA SUSCEPTIBILITY 1-RELATED"/>
    <property type="match status" value="1"/>
</dbReference>
<sequence length="130" mass="15193">MKLEFQKSKLEESVYNNIALLSKDYDFSWSKWNRKLPSSGIALNYRHVSERKKVKYNLVLIRRERAVKLKQEEEMETFSNEPADLQEFSGTLFHLVQGSSPETLQEIAGRSGWIQNVRLLLQKCRILSCA</sequence>
<dbReference type="EMBL" id="BGPR01001049">
    <property type="protein sequence ID" value="GBM43939.1"/>
    <property type="molecule type" value="Genomic_DNA"/>
</dbReference>
<organism evidence="1 2">
    <name type="scientific">Araneus ventricosus</name>
    <name type="common">Orbweaver spider</name>
    <name type="synonym">Epeira ventricosa</name>
    <dbReference type="NCBI Taxonomy" id="182803"/>
    <lineage>
        <taxon>Eukaryota</taxon>
        <taxon>Metazoa</taxon>
        <taxon>Ecdysozoa</taxon>
        <taxon>Arthropoda</taxon>
        <taxon>Chelicerata</taxon>
        <taxon>Arachnida</taxon>
        <taxon>Araneae</taxon>
        <taxon>Araneomorphae</taxon>
        <taxon>Entelegynae</taxon>
        <taxon>Araneoidea</taxon>
        <taxon>Araneidae</taxon>
        <taxon>Araneus</taxon>
    </lineage>
</organism>
<accession>A0A4Y2FU96</accession>
<dbReference type="PANTHER" id="PTHR20929:SF11">
    <property type="entry name" value="DYNEIN AXONEMAL INTERMEDIATE CHAIN 7"/>
    <property type="match status" value="1"/>
</dbReference>
<dbReference type="OrthoDB" id="297923at2759"/>
<evidence type="ECO:0000313" key="1">
    <source>
        <dbReference type="EMBL" id="GBM43939.1"/>
    </source>
</evidence>
<gene>
    <name evidence="1" type="ORF">AVEN_251639_1</name>
</gene>
<comment type="caution">
    <text evidence="1">The sequence shown here is derived from an EMBL/GenBank/DDBJ whole genome shotgun (WGS) entry which is preliminary data.</text>
</comment>
<dbReference type="AlphaFoldDB" id="A0A4Y2FU96"/>
<protein>
    <submittedName>
        <fullName evidence="1">Uncharacterized protein</fullName>
    </submittedName>
</protein>
<dbReference type="GO" id="GO:0008017">
    <property type="term" value="F:microtubule binding"/>
    <property type="evidence" value="ECO:0007669"/>
    <property type="project" value="TreeGrafter"/>
</dbReference>
<reference evidence="1 2" key="1">
    <citation type="journal article" date="2019" name="Sci. Rep.">
        <title>Orb-weaving spider Araneus ventricosus genome elucidates the spidroin gene catalogue.</title>
        <authorList>
            <person name="Kono N."/>
            <person name="Nakamura H."/>
            <person name="Ohtoshi R."/>
            <person name="Moran D.A.P."/>
            <person name="Shinohara A."/>
            <person name="Yoshida Y."/>
            <person name="Fujiwara M."/>
            <person name="Mori M."/>
            <person name="Tomita M."/>
            <person name="Arakawa K."/>
        </authorList>
    </citation>
    <scope>NUCLEOTIDE SEQUENCE [LARGE SCALE GENOMIC DNA]</scope>
</reference>
<dbReference type="Proteomes" id="UP000499080">
    <property type="component" value="Unassembled WGS sequence"/>
</dbReference>
<proteinExistence type="predicted"/>
<dbReference type="GO" id="GO:0005930">
    <property type="term" value="C:axoneme"/>
    <property type="evidence" value="ECO:0007669"/>
    <property type="project" value="TreeGrafter"/>
</dbReference>